<evidence type="ECO:0000313" key="2">
    <source>
        <dbReference type="Proteomes" id="UP001220964"/>
    </source>
</evidence>
<dbReference type="RefSeq" id="WP_275568780.1">
    <property type="nucleotide sequence ID" value="NZ_JARGYC010000057.1"/>
</dbReference>
<gene>
    <name evidence="1" type="ORF">P1J78_18095</name>
</gene>
<name>A0AAE3NVX2_9RHOB</name>
<dbReference type="InterPro" id="IPR029068">
    <property type="entry name" value="Glyas_Bleomycin-R_OHBP_Dase"/>
</dbReference>
<evidence type="ECO:0000313" key="1">
    <source>
        <dbReference type="EMBL" id="MDF0602654.1"/>
    </source>
</evidence>
<keyword evidence="2" id="KW-1185">Reference proteome</keyword>
<proteinExistence type="predicted"/>
<dbReference type="AlphaFoldDB" id="A0AAE3NVX2"/>
<dbReference type="Proteomes" id="UP001220964">
    <property type="component" value="Unassembled WGS sequence"/>
</dbReference>
<evidence type="ECO:0008006" key="3">
    <source>
        <dbReference type="Google" id="ProtNLM"/>
    </source>
</evidence>
<dbReference type="EMBL" id="JARGYC010000057">
    <property type="protein sequence ID" value="MDF0602654.1"/>
    <property type="molecule type" value="Genomic_DNA"/>
</dbReference>
<protein>
    <recommendedName>
        <fullName evidence="3">Glyoxalase/Bleomycin resistance protein/Dioxygenase superfamily protein</fullName>
    </recommendedName>
</protein>
<reference evidence="1" key="1">
    <citation type="submission" date="2023-03" db="EMBL/GenBank/DDBJ databases">
        <title>Multiphase analysis and comparison of six strains from genera Psychromarinibacter, Lutimaribacter, and Maritimibacter, including a novel species: Psychromarinibacter sediminicola sp. nov.</title>
        <authorList>
            <person name="Wang Y.-H."/>
            <person name="Ye M.-Q."/>
            <person name="Du Z.-J."/>
        </authorList>
    </citation>
    <scope>NUCLEOTIDE SEQUENCE</scope>
    <source>
        <strain evidence="1">C21-152</strain>
    </source>
</reference>
<sequence length="152" mass="16556">MRLFHVSLSAADPELAARFIARLMGGEALPFPPFPDSWIAFGRADDGTAVEVYPLTHRLLPGPGNVLCETGAAQTGPTFAHVALASPLPAADILTMGKAEGWPTRRCNRGPFECIEIWLENRLLVEALDPEMAEDYRAGMTAANWRTMFGMV</sequence>
<comment type="caution">
    <text evidence="1">The sequence shown here is derived from an EMBL/GenBank/DDBJ whole genome shotgun (WGS) entry which is preliminary data.</text>
</comment>
<organism evidence="1 2">
    <name type="scientific">Psychromarinibacter sediminicola</name>
    <dbReference type="NCBI Taxonomy" id="3033385"/>
    <lineage>
        <taxon>Bacteria</taxon>
        <taxon>Pseudomonadati</taxon>
        <taxon>Pseudomonadota</taxon>
        <taxon>Alphaproteobacteria</taxon>
        <taxon>Rhodobacterales</taxon>
        <taxon>Paracoccaceae</taxon>
        <taxon>Psychromarinibacter</taxon>
    </lineage>
</organism>
<accession>A0AAE3NVX2</accession>
<dbReference type="SUPFAM" id="SSF54593">
    <property type="entry name" value="Glyoxalase/Bleomycin resistance protein/Dihydroxybiphenyl dioxygenase"/>
    <property type="match status" value="1"/>
</dbReference>